<comment type="caution">
    <text evidence="1">The sequence shown here is derived from an EMBL/GenBank/DDBJ whole genome shotgun (WGS) entry which is preliminary data.</text>
</comment>
<reference evidence="1 2" key="1">
    <citation type="journal article" date="2016" name="Nat. Commun.">
        <title>Extremotolerant tardigrade genome and improved radiotolerance of human cultured cells by tardigrade-unique protein.</title>
        <authorList>
            <person name="Hashimoto T."/>
            <person name="Horikawa D.D."/>
            <person name="Saito Y."/>
            <person name="Kuwahara H."/>
            <person name="Kozuka-Hata H."/>
            <person name="Shin-I T."/>
            <person name="Minakuchi Y."/>
            <person name="Ohishi K."/>
            <person name="Motoyama A."/>
            <person name="Aizu T."/>
            <person name="Enomoto A."/>
            <person name="Kondo K."/>
            <person name="Tanaka S."/>
            <person name="Hara Y."/>
            <person name="Koshikawa S."/>
            <person name="Sagara H."/>
            <person name="Miura T."/>
            <person name="Yokobori S."/>
            <person name="Miyagawa K."/>
            <person name="Suzuki Y."/>
            <person name="Kubo T."/>
            <person name="Oyama M."/>
            <person name="Kohara Y."/>
            <person name="Fujiyama A."/>
            <person name="Arakawa K."/>
            <person name="Katayama T."/>
            <person name="Toyoda A."/>
            <person name="Kunieda T."/>
        </authorList>
    </citation>
    <scope>NUCLEOTIDE SEQUENCE [LARGE SCALE GENOMIC DNA]</scope>
    <source>
        <strain evidence="1 2">YOKOZUNA-1</strain>
    </source>
</reference>
<name>A0A1D1VZD6_RAMVA</name>
<accession>A0A1D1VZD6</accession>
<dbReference type="Proteomes" id="UP000186922">
    <property type="component" value="Unassembled WGS sequence"/>
</dbReference>
<dbReference type="EMBL" id="BDGG01000013">
    <property type="protein sequence ID" value="GAV06481.1"/>
    <property type="molecule type" value="Genomic_DNA"/>
</dbReference>
<organism evidence="1 2">
    <name type="scientific">Ramazzottius varieornatus</name>
    <name type="common">Water bear</name>
    <name type="synonym">Tardigrade</name>
    <dbReference type="NCBI Taxonomy" id="947166"/>
    <lineage>
        <taxon>Eukaryota</taxon>
        <taxon>Metazoa</taxon>
        <taxon>Ecdysozoa</taxon>
        <taxon>Tardigrada</taxon>
        <taxon>Eutardigrada</taxon>
        <taxon>Parachela</taxon>
        <taxon>Hypsibioidea</taxon>
        <taxon>Ramazzottiidae</taxon>
        <taxon>Ramazzottius</taxon>
    </lineage>
</organism>
<proteinExistence type="predicted"/>
<protein>
    <submittedName>
        <fullName evidence="1">Uncharacterized protein</fullName>
    </submittedName>
</protein>
<sequence length="77" mass="8457">MESLRIPPHATTFDATVSAHKNGEAETQWRHQAAAHCRQSRTRGGNMAVLLPAVEDDAEMPPAASELNIPMKLKPRL</sequence>
<keyword evidence="2" id="KW-1185">Reference proteome</keyword>
<evidence type="ECO:0000313" key="2">
    <source>
        <dbReference type="Proteomes" id="UP000186922"/>
    </source>
</evidence>
<evidence type="ECO:0000313" key="1">
    <source>
        <dbReference type="EMBL" id="GAV06481.1"/>
    </source>
</evidence>
<dbReference type="AlphaFoldDB" id="A0A1D1VZD6"/>
<gene>
    <name evidence="1" type="primary">RvY_16462-1</name>
    <name evidence="1" type="synonym">RvY_16462.1</name>
    <name evidence="1" type="ORF">RvY_16462</name>
</gene>